<dbReference type="EMBL" id="JAKZHW010000001">
    <property type="protein sequence ID" value="MCH8616282.1"/>
    <property type="molecule type" value="Genomic_DNA"/>
</dbReference>
<proteinExistence type="predicted"/>
<dbReference type="Proteomes" id="UP001203058">
    <property type="component" value="Unassembled WGS sequence"/>
</dbReference>
<accession>A0ABS9VMT6</accession>
<feature type="signal peptide" evidence="2">
    <location>
        <begin position="1"/>
        <end position="22"/>
    </location>
</feature>
<name>A0ABS9VMT6_9SPHN</name>
<reference evidence="3 4" key="1">
    <citation type="submission" date="2022-03" db="EMBL/GenBank/DDBJ databases">
        <authorList>
            <person name="Jo J.-H."/>
            <person name="Im W.-T."/>
        </authorList>
    </citation>
    <scope>NUCLEOTIDE SEQUENCE [LARGE SCALE GENOMIC DNA]</scope>
    <source>
        <strain evidence="3 4">SM33</strain>
    </source>
</reference>
<evidence type="ECO:0000313" key="4">
    <source>
        <dbReference type="Proteomes" id="UP001203058"/>
    </source>
</evidence>
<organism evidence="3 4">
    <name type="scientific">Sphingomonas telluris</name>
    <dbReference type="NCBI Taxonomy" id="2907998"/>
    <lineage>
        <taxon>Bacteria</taxon>
        <taxon>Pseudomonadati</taxon>
        <taxon>Pseudomonadota</taxon>
        <taxon>Alphaproteobacteria</taxon>
        <taxon>Sphingomonadales</taxon>
        <taxon>Sphingomonadaceae</taxon>
        <taxon>Sphingomonas</taxon>
    </lineage>
</organism>
<evidence type="ECO:0000313" key="3">
    <source>
        <dbReference type="EMBL" id="MCH8616282.1"/>
    </source>
</evidence>
<evidence type="ECO:0000256" key="1">
    <source>
        <dbReference type="SAM" id="MobiDB-lite"/>
    </source>
</evidence>
<dbReference type="RefSeq" id="WP_241447085.1">
    <property type="nucleotide sequence ID" value="NZ_JAKZHW010000001.1"/>
</dbReference>
<comment type="caution">
    <text evidence="3">The sequence shown here is derived from an EMBL/GenBank/DDBJ whole genome shotgun (WGS) entry which is preliminary data.</text>
</comment>
<sequence length="103" mass="10760">MSRITVFVAAICAVAVAAPAMAGEVNGSTKNPKSDYSKGMSFCKFSGLNDDPDAPIDGPEGPGGRVQNWGHTHQIFDLDSSGFNPGEGCNPNSNPLPPELLNR</sequence>
<gene>
    <name evidence="3" type="ORF">LZ016_09240</name>
</gene>
<keyword evidence="2" id="KW-0732">Signal</keyword>
<evidence type="ECO:0000256" key="2">
    <source>
        <dbReference type="SAM" id="SignalP"/>
    </source>
</evidence>
<feature type="compositionally biased region" description="Pro residues" evidence="1">
    <location>
        <begin position="94"/>
        <end position="103"/>
    </location>
</feature>
<feature type="chain" id="PRO_5046584458" evidence="2">
    <location>
        <begin position="23"/>
        <end position="103"/>
    </location>
</feature>
<feature type="region of interest" description="Disordered" evidence="1">
    <location>
        <begin position="49"/>
        <end position="103"/>
    </location>
</feature>
<protein>
    <submittedName>
        <fullName evidence="3">Uncharacterized protein</fullName>
    </submittedName>
</protein>
<keyword evidence="4" id="KW-1185">Reference proteome</keyword>